<evidence type="ECO:0000313" key="4">
    <source>
        <dbReference type="Proteomes" id="UP001163046"/>
    </source>
</evidence>
<organism evidence="3 4">
    <name type="scientific">Desmophyllum pertusum</name>
    <dbReference type="NCBI Taxonomy" id="174260"/>
    <lineage>
        <taxon>Eukaryota</taxon>
        <taxon>Metazoa</taxon>
        <taxon>Cnidaria</taxon>
        <taxon>Anthozoa</taxon>
        <taxon>Hexacorallia</taxon>
        <taxon>Scleractinia</taxon>
        <taxon>Caryophylliina</taxon>
        <taxon>Caryophylliidae</taxon>
        <taxon>Desmophyllum</taxon>
    </lineage>
</organism>
<dbReference type="GO" id="GO:0007224">
    <property type="term" value="P:smoothened signaling pathway"/>
    <property type="evidence" value="ECO:0007669"/>
    <property type="project" value="TreeGrafter"/>
</dbReference>
<name>A0A9X0D1W1_9CNID</name>
<feature type="compositionally biased region" description="Polar residues" evidence="1">
    <location>
        <begin position="584"/>
        <end position="604"/>
    </location>
</feature>
<evidence type="ECO:0000256" key="1">
    <source>
        <dbReference type="SAM" id="MobiDB-lite"/>
    </source>
</evidence>
<dbReference type="AlphaFoldDB" id="A0A9X0D1W1"/>
<feature type="domain" description="STIL N-terminal" evidence="2">
    <location>
        <begin position="50"/>
        <end position="376"/>
    </location>
</feature>
<keyword evidence="4" id="KW-1185">Reference proteome</keyword>
<gene>
    <name evidence="3" type="ORF">OS493_025692</name>
</gene>
<feature type="compositionally biased region" description="Low complexity" evidence="1">
    <location>
        <begin position="472"/>
        <end position="483"/>
    </location>
</feature>
<feature type="region of interest" description="Disordered" evidence="1">
    <location>
        <begin position="1"/>
        <end position="20"/>
    </location>
</feature>
<feature type="compositionally biased region" description="Pro residues" evidence="1">
    <location>
        <begin position="409"/>
        <end position="419"/>
    </location>
</feature>
<evidence type="ECO:0000259" key="2">
    <source>
        <dbReference type="Pfam" id="PF15253"/>
    </source>
</evidence>
<dbReference type="EMBL" id="MU825894">
    <property type="protein sequence ID" value="KAJ7383820.1"/>
    <property type="molecule type" value="Genomic_DNA"/>
</dbReference>
<dbReference type="PANTHER" id="PTHR15128:SF0">
    <property type="entry name" value="SCL-INTERRUPTING LOCUS PROTEIN"/>
    <property type="match status" value="1"/>
</dbReference>
<feature type="compositionally biased region" description="Polar residues" evidence="1">
    <location>
        <begin position="510"/>
        <end position="520"/>
    </location>
</feature>
<dbReference type="GO" id="GO:0005815">
    <property type="term" value="C:microtubule organizing center"/>
    <property type="evidence" value="ECO:0007669"/>
    <property type="project" value="TreeGrafter"/>
</dbReference>
<feature type="compositionally biased region" description="Polar residues" evidence="1">
    <location>
        <begin position="1"/>
        <end position="14"/>
    </location>
</feature>
<dbReference type="GO" id="GO:0071539">
    <property type="term" value="P:protein localization to centrosome"/>
    <property type="evidence" value="ECO:0007669"/>
    <property type="project" value="TreeGrafter"/>
</dbReference>
<proteinExistence type="predicted"/>
<feature type="compositionally biased region" description="Polar residues" evidence="1">
    <location>
        <begin position="484"/>
        <end position="495"/>
    </location>
</feature>
<dbReference type="OrthoDB" id="76173at2759"/>
<feature type="region of interest" description="Disordered" evidence="1">
    <location>
        <begin position="462"/>
        <end position="611"/>
    </location>
</feature>
<dbReference type="InterPro" id="IPR026123">
    <property type="entry name" value="STIL"/>
</dbReference>
<comment type="caution">
    <text evidence="3">The sequence shown here is derived from an EMBL/GenBank/DDBJ whole genome shotgun (WGS) entry which is preliminary data.</text>
</comment>
<reference evidence="3" key="1">
    <citation type="submission" date="2023-01" db="EMBL/GenBank/DDBJ databases">
        <title>Genome assembly of the deep-sea coral Lophelia pertusa.</title>
        <authorList>
            <person name="Herrera S."/>
            <person name="Cordes E."/>
        </authorList>
    </citation>
    <scope>NUCLEOTIDE SEQUENCE</scope>
    <source>
        <strain evidence="3">USNM1676648</strain>
        <tissue evidence="3">Polyp</tissue>
    </source>
</reference>
<dbReference type="Proteomes" id="UP001163046">
    <property type="component" value="Unassembled WGS sequence"/>
</dbReference>
<sequence>MNRQAVGQVSSFFPSKQDDKAEDQEYLRMQRNGVTLKPLNFPATQSILWNVRLYINEKTLRLARRHVNQTKSSFECFFIGGISVDSREDSVDVTLDRFDPGREVMVNNGTVKVKRKVPTTVVPGDHVVPITLIQGLSGAESSVTHTVEEFQKAFQVLFGRISSQESMNLSHLVSLKVCCHSHGGDDEIIINVNCGTITMATRICATPVAAVPIIPTALARNLSGPLRLSEVQGAPKCGYLTMDHTRKLLLLLESDPKAFSLPLLGIWVSGIYNIHHPFIWACCLRFLHSTAIQQRVFAPPNSFLLLLYSPVKSTPEFWECRQDQEKSEAKMFEFYSCYENLHLEIPLGPSSSDPLCFELLPAPEGMGRSLFEQAVEFWEEEQKQTRLNQDGVKPNHLMTSPGPVEEEPSPVPRPSPSPHPQNLQFVLPEVTTEMSLSLSFDEQVSAERSEQGYANQQILPHPKQHMQQTKSQNQPRQQLQLDQENVSRSNLQEDGSSGLVKGKEQLKPVRNSNAPQNSPSREPLKQILAPNQTHTRVNNQKQNHIPQKPRQEQGRADQVLNRRGSSPGHTIQERPQTALKDHCTVQSKGNGKQTSVNRQNTIQHSADAEKR</sequence>
<evidence type="ECO:0000313" key="3">
    <source>
        <dbReference type="EMBL" id="KAJ7383820.1"/>
    </source>
</evidence>
<feature type="compositionally biased region" description="Polar residues" evidence="1">
    <location>
        <begin position="563"/>
        <end position="575"/>
    </location>
</feature>
<dbReference type="InterPro" id="IPR057731">
    <property type="entry name" value="STIL_N"/>
</dbReference>
<dbReference type="GO" id="GO:0007052">
    <property type="term" value="P:mitotic spindle organization"/>
    <property type="evidence" value="ECO:0007669"/>
    <property type="project" value="TreeGrafter"/>
</dbReference>
<feature type="compositionally biased region" description="Polar residues" evidence="1">
    <location>
        <begin position="529"/>
        <end position="545"/>
    </location>
</feature>
<dbReference type="GO" id="GO:0031023">
    <property type="term" value="P:microtubule organizing center organization"/>
    <property type="evidence" value="ECO:0007669"/>
    <property type="project" value="TreeGrafter"/>
</dbReference>
<protein>
    <recommendedName>
        <fullName evidence="2">STIL N-terminal domain-containing protein</fullName>
    </recommendedName>
</protein>
<dbReference type="Pfam" id="PF15253">
    <property type="entry name" value="STIL_N"/>
    <property type="match status" value="1"/>
</dbReference>
<dbReference type="PANTHER" id="PTHR15128">
    <property type="entry name" value="TAL1 SCL INTERRUPTING LOCUS"/>
    <property type="match status" value="1"/>
</dbReference>
<accession>A0A9X0D1W1</accession>
<feature type="region of interest" description="Disordered" evidence="1">
    <location>
        <begin position="382"/>
        <end position="423"/>
    </location>
</feature>